<evidence type="ECO:0000259" key="5">
    <source>
        <dbReference type="Pfam" id="PF03167"/>
    </source>
</evidence>
<proteinExistence type="predicted"/>
<dbReference type="Pfam" id="PF03167">
    <property type="entry name" value="UDG"/>
    <property type="match status" value="1"/>
</dbReference>
<feature type="compositionally biased region" description="Low complexity" evidence="4">
    <location>
        <begin position="53"/>
        <end position="75"/>
    </location>
</feature>
<dbReference type="SUPFAM" id="SSF52141">
    <property type="entry name" value="Uracil-DNA glycosylase-like"/>
    <property type="match status" value="1"/>
</dbReference>
<gene>
    <name evidence="6" type="ORF">BQ4739_LOCUS2021</name>
</gene>
<dbReference type="InterPro" id="IPR036895">
    <property type="entry name" value="Uracil-DNA_glycosylase-like_sf"/>
</dbReference>
<dbReference type="GO" id="GO:0008263">
    <property type="term" value="F:pyrimidine-specific mismatch base pair DNA N-glycosylase activity"/>
    <property type="evidence" value="ECO:0007669"/>
    <property type="project" value="TreeGrafter"/>
</dbReference>
<dbReference type="Proteomes" id="UP000256970">
    <property type="component" value="Unassembled WGS sequence"/>
</dbReference>
<protein>
    <recommendedName>
        <fullName evidence="5">Uracil-DNA glycosylase-like domain-containing protein</fullName>
    </recommendedName>
</protein>
<evidence type="ECO:0000256" key="3">
    <source>
        <dbReference type="ARBA" id="ARBA00023204"/>
    </source>
</evidence>
<dbReference type="PROSITE" id="PS51257">
    <property type="entry name" value="PROKAR_LIPOPROTEIN"/>
    <property type="match status" value="1"/>
</dbReference>
<sequence>MKNGNPFEAFAFAGRPKQSAGTTAAAATACSQPAKVSAASPAAGTTARHHSSSDASPVSPPSAAAAAEEASPNSAARRRTRSNSTGAAAAAAAAAAAPVRKRQRKAYAALTGPSKGLPEKLGAAPLRLILIGHNPSEHAWHTGHYYSNPSNRMWRILESAGITPPGVSGPEADDVMPAAVGVGFTDVGSGQPGTDSSLFTAADFQGWRAAFYARLAAHMKAASDSIGCSCGRCGAPRLVAFTGKRHYLELLNLDASGQQRRGKDRVASAAVTLGLQPQQQLPPGWPLPADKTEVWVLTSTSGAAPMSNQAREAPYRQLAQRLAQLPWPRSDIQLSCKPKPDHS</sequence>
<evidence type="ECO:0000313" key="6">
    <source>
        <dbReference type="EMBL" id="SZX61506.1"/>
    </source>
</evidence>
<evidence type="ECO:0000256" key="2">
    <source>
        <dbReference type="ARBA" id="ARBA00022801"/>
    </source>
</evidence>
<feature type="compositionally biased region" description="Low complexity" evidence="4">
    <location>
        <begin position="82"/>
        <end position="95"/>
    </location>
</feature>
<feature type="domain" description="Uracil-DNA glycosylase-like" evidence="5">
    <location>
        <begin position="121"/>
        <end position="322"/>
    </location>
</feature>
<feature type="region of interest" description="Disordered" evidence="4">
    <location>
        <begin position="1"/>
        <end position="95"/>
    </location>
</feature>
<dbReference type="InterPro" id="IPR015637">
    <property type="entry name" value="MUG/TDG"/>
</dbReference>
<evidence type="ECO:0000256" key="4">
    <source>
        <dbReference type="SAM" id="MobiDB-lite"/>
    </source>
</evidence>
<keyword evidence="1" id="KW-0227">DNA damage</keyword>
<dbReference type="InterPro" id="IPR005122">
    <property type="entry name" value="Uracil-DNA_glycosylase-like"/>
</dbReference>
<accession>A0A383VAW5</accession>
<dbReference type="PANTHER" id="PTHR12159:SF9">
    <property type="entry name" value="G_T MISMATCH-SPECIFIC THYMINE DNA GLYCOSYLASE"/>
    <property type="match status" value="1"/>
</dbReference>
<dbReference type="EMBL" id="FNXT01000150">
    <property type="protein sequence ID" value="SZX61506.1"/>
    <property type="molecule type" value="Genomic_DNA"/>
</dbReference>
<name>A0A383VAW5_TETOB</name>
<dbReference type="Gene3D" id="3.40.470.10">
    <property type="entry name" value="Uracil-DNA glycosylase-like domain"/>
    <property type="match status" value="1"/>
</dbReference>
<reference evidence="6 7" key="1">
    <citation type="submission" date="2016-10" db="EMBL/GenBank/DDBJ databases">
        <authorList>
            <person name="Cai Z."/>
        </authorList>
    </citation>
    <scope>NUCLEOTIDE SEQUENCE [LARGE SCALE GENOMIC DNA]</scope>
</reference>
<dbReference type="PANTHER" id="PTHR12159">
    <property type="entry name" value="G/T AND G/U MISMATCH-SPECIFIC DNA GLYCOSYLASE"/>
    <property type="match status" value="1"/>
</dbReference>
<dbReference type="GO" id="GO:0004844">
    <property type="term" value="F:uracil DNA N-glycosylase activity"/>
    <property type="evidence" value="ECO:0007669"/>
    <property type="project" value="TreeGrafter"/>
</dbReference>
<feature type="compositionally biased region" description="Low complexity" evidence="4">
    <location>
        <begin position="20"/>
        <end position="29"/>
    </location>
</feature>
<dbReference type="AlphaFoldDB" id="A0A383VAW5"/>
<keyword evidence="3" id="KW-0234">DNA repair</keyword>
<organism evidence="6 7">
    <name type="scientific">Tetradesmus obliquus</name>
    <name type="common">Green alga</name>
    <name type="synonym">Acutodesmus obliquus</name>
    <dbReference type="NCBI Taxonomy" id="3088"/>
    <lineage>
        <taxon>Eukaryota</taxon>
        <taxon>Viridiplantae</taxon>
        <taxon>Chlorophyta</taxon>
        <taxon>core chlorophytes</taxon>
        <taxon>Chlorophyceae</taxon>
        <taxon>CS clade</taxon>
        <taxon>Sphaeropleales</taxon>
        <taxon>Scenedesmaceae</taxon>
        <taxon>Tetradesmus</taxon>
    </lineage>
</organism>
<dbReference type="STRING" id="3088.A0A383VAW5"/>
<evidence type="ECO:0000313" key="7">
    <source>
        <dbReference type="Proteomes" id="UP000256970"/>
    </source>
</evidence>
<keyword evidence="2" id="KW-0378">Hydrolase</keyword>
<keyword evidence="7" id="KW-1185">Reference proteome</keyword>
<evidence type="ECO:0000256" key="1">
    <source>
        <dbReference type="ARBA" id="ARBA00022763"/>
    </source>
</evidence>
<dbReference type="CDD" id="cd10028">
    <property type="entry name" value="UDG-F2_TDG_MUG"/>
    <property type="match status" value="1"/>
</dbReference>
<dbReference type="GO" id="GO:0006285">
    <property type="term" value="P:base-excision repair, AP site formation"/>
    <property type="evidence" value="ECO:0007669"/>
    <property type="project" value="InterPro"/>
</dbReference>